<dbReference type="Proteomes" id="UP001153069">
    <property type="component" value="Unassembled WGS sequence"/>
</dbReference>
<sequence>MATSSTAVPEIVRIYGLPVQDAVITQGRGRGTAKNMTTTWGIRPKMRIVFATPQKPLAIWYRGTVQPLNGVEAYSYQELKYAGIAPDSAYWQDQYALEQPKWHAPRLDHWQDFSTLRTFWSTGGNDNLQKAENGDNNKYSYYEFDYYPCSFWLQQGYTHSTMKLEIQMATPEHDATTTTTTHNSMGPSQFREPCDTLWSTGVEWNSRDDYRDETSTRAIGKRLQDMTQNEGLSLDGHSQELERRLIDGGQMKQEQ</sequence>
<organism evidence="2 3">
    <name type="scientific">Seminavis robusta</name>
    <dbReference type="NCBI Taxonomy" id="568900"/>
    <lineage>
        <taxon>Eukaryota</taxon>
        <taxon>Sar</taxon>
        <taxon>Stramenopiles</taxon>
        <taxon>Ochrophyta</taxon>
        <taxon>Bacillariophyta</taxon>
        <taxon>Bacillariophyceae</taxon>
        <taxon>Bacillariophycidae</taxon>
        <taxon>Naviculales</taxon>
        <taxon>Naviculaceae</taxon>
        <taxon>Seminavis</taxon>
    </lineage>
</organism>
<name>A0A9N8HDZ2_9STRA</name>
<keyword evidence="3" id="KW-1185">Reference proteome</keyword>
<accession>A0A9N8HDZ2</accession>
<feature type="region of interest" description="Disordered" evidence="1">
    <location>
        <begin position="223"/>
        <end position="255"/>
    </location>
</feature>
<reference evidence="2" key="1">
    <citation type="submission" date="2020-06" db="EMBL/GenBank/DDBJ databases">
        <authorList>
            <consortium name="Plant Systems Biology data submission"/>
        </authorList>
    </citation>
    <scope>NUCLEOTIDE SEQUENCE</scope>
    <source>
        <strain evidence="2">D6</strain>
    </source>
</reference>
<proteinExistence type="predicted"/>
<protein>
    <submittedName>
        <fullName evidence="2">Uncharacterized protein</fullName>
    </submittedName>
</protein>
<evidence type="ECO:0000313" key="3">
    <source>
        <dbReference type="Proteomes" id="UP001153069"/>
    </source>
</evidence>
<feature type="compositionally biased region" description="Basic and acidic residues" evidence="1">
    <location>
        <begin position="237"/>
        <end position="246"/>
    </location>
</feature>
<dbReference type="AlphaFoldDB" id="A0A9N8HDZ2"/>
<gene>
    <name evidence="2" type="ORF">SEMRO_364_G127180.1</name>
</gene>
<evidence type="ECO:0000313" key="2">
    <source>
        <dbReference type="EMBL" id="CAB9508870.1"/>
    </source>
</evidence>
<evidence type="ECO:0000256" key="1">
    <source>
        <dbReference type="SAM" id="MobiDB-lite"/>
    </source>
</evidence>
<comment type="caution">
    <text evidence="2">The sequence shown here is derived from an EMBL/GenBank/DDBJ whole genome shotgun (WGS) entry which is preliminary data.</text>
</comment>
<dbReference type="EMBL" id="CAICTM010000363">
    <property type="protein sequence ID" value="CAB9508870.1"/>
    <property type="molecule type" value="Genomic_DNA"/>
</dbReference>